<dbReference type="Proteomes" id="UP001139103">
    <property type="component" value="Unassembled WGS sequence"/>
</dbReference>
<name>A0A9X1SDR7_9BACT</name>
<comment type="caution">
    <text evidence="1">The sequence shown here is derived from an EMBL/GenBank/DDBJ whole genome shotgun (WGS) entry which is preliminary data.</text>
</comment>
<organism evidence="1 2">
    <name type="scientific">Blastopirellula sediminis</name>
    <dbReference type="NCBI Taxonomy" id="2894196"/>
    <lineage>
        <taxon>Bacteria</taxon>
        <taxon>Pseudomonadati</taxon>
        <taxon>Planctomycetota</taxon>
        <taxon>Planctomycetia</taxon>
        <taxon>Pirellulales</taxon>
        <taxon>Pirellulaceae</taxon>
        <taxon>Blastopirellula</taxon>
    </lineage>
</organism>
<dbReference type="AlphaFoldDB" id="A0A9X1SDR7"/>
<protein>
    <submittedName>
        <fullName evidence="1">Uncharacterized protein</fullName>
    </submittedName>
</protein>
<reference evidence="1" key="1">
    <citation type="submission" date="2021-11" db="EMBL/GenBank/DDBJ databases">
        <title>Genome sequence.</title>
        <authorList>
            <person name="Sun Q."/>
        </authorList>
    </citation>
    <scope>NUCLEOTIDE SEQUENCE</scope>
    <source>
        <strain evidence="1">JC732</strain>
    </source>
</reference>
<dbReference type="EMBL" id="JAJKFT010000002">
    <property type="protein sequence ID" value="MCC9626995.1"/>
    <property type="molecule type" value="Genomic_DNA"/>
</dbReference>
<sequence length="68" mass="7347">MICPVPELPVPVELPLALVPLELEEPLVSDWGVTCVALENAEADGVIELPILLLLFPKLLCACDSVWP</sequence>
<keyword evidence="2" id="KW-1185">Reference proteome</keyword>
<dbReference type="RefSeq" id="WP_230214584.1">
    <property type="nucleotide sequence ID" value="NZ_JAJKFT010000002.1"/>
</dbReference>
<proteinExistence type="predicted"/>
<gene>
    <name evidence="1" type="ORF">LOC68_01120</name>
</gene>
<accession>A0A9X1SDR7</accession>
<evidence type="ECO:0000313" key="1">
    <source>
        <dbReference type="EMBL" id="MCC9626995.1"/>
    </source>
</evidence>
<evidence type="ECO:0000313" key="2">
    <source>
        <dbReference type="Proteomes" id="UP001139103"/>
    </source>
</evidence>